<dbReference type="GO" id="GO:0022857">
    <property type="term" value="F:transmembrane transporter activity"/>
    <property type="evidence" value="ECO:0007669"/>
    <property type="project" value="UniProtKB-UniRule"/>
</dbReference>
<dbReference type="InterPro" id="IPR007387">
    <property type="entry name" value="TRAP_DctQ"/>
</dbReference>
<evidence type="ECO:0000256" key="4">
    <source>
        <dbReference type="ARBA" id="ARBA00022519"/>
    </source>
</evidence>
<gene>
    <name evidence="11" type="ORF">KZZ10_07650</name>
</gene>
<name>A0A953NBA2_9BURK</name>
<keyword evidence="4 9" id="KW-0997">Cell inner membrane</keyword>
<proteinExistence type="inferred from homology"/>
<dbReference type="PANTHER" id="PTHR35011:SF4">
    <property type="entry name" value="SLL1102 PROTEIN"/>
    <property type="match status" value="1"/>
</dbReference>
<feature type="transmembrane region" description="Helical" evidence="9">
    <location>
        <begin position="152"/>
        <end position="174"/>
    </location>
</feature>
<accession>A0A953NBA2</accession>
<comment type="subunit">
    <text evidence="9">The complex comprises the extracytoplasmic solute receptor protein and the two transmembrane proteins.</text>
</comment>
<keyword evidence="12" id="KW-1185">Reference proteome</keyword>
<dbReference type="InterPro" id="IPR055348">
    <property type="entry name" value="DctQ"/>
</dbReference>
<comment type="caution">
    <text evidence="11">The sequence shown here is derived from an EMBL/GenBank/DDBJ whole genome shotgun (WGS) entry which is preliminary data.</text>
</comment>
<dbReference type="PANTHER" id="PTHR35011">
    <property type="entry name" value="2,3-DIKETO-L-GULONATE TRAP TRANSPORTER SMALL PERMEASE PROTEIN YIAM"/>
    <property type="match status" value="1"/>
</dbReference>
<evidence type="ECO:0000256" key="6">
    <source>
        <dbReference type="ARBA" id="ARBA00022989"/>
    </source>
</evidence>
<comment type="subcellular location">
    <subcellularLocation>
        <location evidence="1 9">Cell inner membrane</location>
        <topology evidence="1 9">Multi-pass membrane protein</topology>
    </subcellularLocation>
</comment>
<protein>
    <recommendedName>
        <fullName evidence="9">TRAP transporter small permease protein</fullName>
    </recommendedName>
</protein>
<dbReference type="Proteomes" id="UP000739565">
    <property type="component" value="Unassembled WGS sequence"/>
</dbReference>
<keyword evidence="5 9" id="KW-0812">Transmembrane</keyword>
<sequence length="196" mass="21721">MHPLERFGQALMQLSAWPGRLSSWLILPIILSVLVGVVGGLMRLGELFGWGFSIPLFGSRLTMASLTELEWHLLGVIVMLGAAFTMVEERHVRVDLIYANLSDRKKVTIDLLGDIFLLLPFCAIIFWLSLGFVDLAYRSGEKSDYGGLTDRYLVKAIIPLGLALLFACGLGRVIRNIGFLLSGRPQRRIDDSSNAT</sequence>
<evidence type="ECO:0000256" key="7">
    <source>
        <dbReference type="ARBA" id="ARBA00023136"/>
    </source>
</evidence>
<evidence type="ECO:0000259" key="10">
    <source>
        <dbReference type="Pfam" id="PF04290"/>
    </source>
</evidence>
<feature type="transmembrane region" description="Helical" evidence="9">
    <location>
        <begin position="21"/>
        <end position="42"/>
    </location>
</feature>
<keyword evidence="7 9" id="KW-0472">Membrane</keyword>
<keyword evidence="6 9" id="KW-1133">Transmembrane helix</keyword>
<dbReference type="EMBL" id="JAHXRI010000006">
    <property type="protein sequence ID" value="MBZ1350519.1"/>
    <property type="molecule type" value="Genomic_DNA"/>
</dbReference>
<dbReference type="GO" id="GO:0005886">
    <property type="term" value="C:plasma membrane"/>
    <property type="evidence" value="ECO:0007669"/>
    <property type="project" value="UniProtKB-SubCell"/>
</dbReference>
<keyword evidence="2 9" id="KW-0813">Transport</keyword>
<feature type="domain" description="Tripartite ATP-independent periplasmic transporters DctQ component" evidence="10">
    <location>
        <begin position="66"/>
        <end position="176"/>
    </location>
</feature>
<feature type="transmembrane region" description="Helical" evidence="9">
    <location>
        <begin position="107"/>
        <end position="132"/>
    </location>
</feature>
<evidence type="ECO:0000256" key="9">
    <source>
        <dbReference type="RuleBase" id="RU369079"/>
    </source>
</evidence>
<comment type="function">
    <text evidence="9">Part of the tripartite ATP-independent periplasmic (TRAP) transport system.</text>
</comment>
<feature type="transmembrane region" description="Helical" evidence="9">
    <location>
        <begin position="69"/>
        <end position="87"/>
    </location>
</feature>
<keyword evidence="3" id="KW-1003">Cell membrane</keyword>
<evidence type="ECO:0000313" key="12">
    <source>
        <dbReference type="Proteomes" id="UP000739565"/>
    </source>
</evidence>
<evidence type="ECO:0000256" key="3">
    <source>
        <dbReference type="ARBA" id="ARBA00022475"/>
    </source>
</evidence>
<evidence type="ECO:0000256" key="2">
    <source>
        <dbReference type="ARBA" id="ARBA00022448"/>
    </source>
</evidence>
<dbReference type="AlphaFoldDB" id="A0A953NBA2"/>
<dbReference type="Pfam" id="PF04290">
    <property type="entry name" value="DctQ"/>
    <property type="match status" value="1"/>
</dbReference>
<evidence type="ECO:0000256" key="8">
    <source>
        <dbReference type="ARBA" id="ARBA00038436"/>
    </source>
</evidence>
<reference evidence="11" key="1">
    <citation type="submission" date="2021-07" db="EMBL/GenBank/DDBJ databases">
        <title>New genus and species of the family Alcaligenaceae.</title>
        <authorList>
            <person name="Hahn M.W."/>
        </authorList>
    </citation>
    <scope>NUCLEOTIDE SEQUENCE</scope>
    <source>
        <strain evidence="11">LF4-65</strain>
    </source>
</reference>
<organism evidence="11 12">
    <name type="scientific">Zwartia hollandica</name>
    <dbReference type="NCBI Taxonomy" id="324606"/>
    <lineage>
        <taxon>Bacteria</taxon>
        <taxon>Pseudomonadati</taxon>
        <taxon>Pseudomonadota</taxon>
        <taxon>Betaproteobacteria</taxon>
        <taxon>Burkholderiales</taxon>
        <taxon>Alcaligenaceae</taxon>
        <taxon>Zwartia</taxon>
    </lineage>
</organism>
<evidence type="ECO:0000256" key="5">
    <source>
        <dbReference type="ARBA" id="ARBA00022692"/>
    </source>
</evidence>
<evidence type="ECO:0000256" key="1">
    <source>
        <dbReference type="ARBA" id="ARBA00004429"/>
    </source>
</evidence>
<comment type="similarity">
    <text evidence="8 9">Belongs to the TRAP transporter small permease family.</text>
</comment>
<evidence type="ECO:0000313" key="11">
    <source>
        <dbReference type="EMBL" id="MBZ1350519.1"/>
    </source>
</evidence>